<dbReference type="AlphaFoldDB" id="A0A8K1C9G6"/>
<keyword evidence="3" id="KW-1185">Reference proteome</keyword>
<evidence type="ECO:0000313" key="2">
    <source>
        <dbReference type="EMBL" id="TMW58924.1"/>
    </source>
</evidence>
<keyword evidence="1" id="KW-0175">Coiled coil</keyword>
<name>A0A8K1C9G6_PYTOL</name>
<sequence length="154" mass="17985">MNNIPLWGIQLIERVRRLERQYRHLQRENDTLRAEMWNLSMARMNLLCMSNSRLRVVDFAIFVKTVAGKGQALPGSNPTEQEEEELEQLQDLPIGAPVPAEYFPRTLLELVDWSHHQINTLSVLLNHTFEINPGDSIAVRSYRVLERITQPLYY</sequence>
<proteinExistence type="predicted"/>
<accession>A0A8K1C9G6</accession>
<dbReference type="EMBL" id="SPLM01000110">
    <property type="protein sequence ID" value="TMW58924.1"/>
    <property type="molecule type" value="Genomic_DNA"/>
</dbReference>
<gene>
    <name evidence="2" type="ORF">Poli38472_007069</name>
</gene>
<evidence type="ECO:0000313" key="3">
    <source>
        <dbReference type="Proteomes" id="UP000794436"/>
    </source>
</evidence>
<reference evidence="2" key="1">
    <citation type="submission" date="2019-03" db="EMBL/GenBank/DDBJ databases">
        <title>Long read genome sequence of the mycoparasitic Pythium oligandrum ATCC 38472 isolated from sugarbeet rhizosphere.</title>
        <authorList>
            <person name="Gaulin E."/>
        </authorList>
    </citation>
    <scope>NUCLEOTIDE SEQUENCE</scope>
    <source>
        <strain evidence="2">ATCC 38472_TT</strain>
    </source>
</reference>
<feature type="coiled-coil region" evidence="1">
    <location>
        <begin position="8"/>
        <end position="35"/>
    </location>
</feature>
<dbReference type="Proteomes" id="UP000794436">
    <property type="component" value="Unassembled WGS sequence"/>
</dbReference>
<comment type="caution">
    <text evidence="2">The sequence shown here is derived from an EMBL/GenBank/DDBJ whole genome shotgun (WGS) entry which is preliminary data.</text>
</comment>
<evidence type="ECO:0000256" key="1">
    <source>
        <dbReference type="SAM" id="Coils"/>
    </source>
</evidence>
<organism evidence="2 3">
    <name type="scientific">Pythium oligandrum</name>
    <name type="common">Mycoparasitic fungus</name>
    <dbReference type="NCBI Taxonomy" id="41045"/>
    <lineage>
        <taxon>Eukaryota</taxon>
        <taxon>Sar</taxon>
        <taxon>Stramenopiles</taxon>
        <taxon>Oomycota</taxon>
        <taxon>Peronosporomycetes</taxon>
        <taxon>Pythiales</taxon>
        <taxon>Pythiaceae</taxon>
        <taxon>Pythium</taxon>
    </lineage>
</organism>
<protein>
    <submittedName>
        <fullName evidence="2">Uncharacterized protein</fullName>
    </submittedName>
</protein>